<comment type="catalytic activity">
    <reaction evidence="13 15">
        <text>L-threonyl-[protein] + ATP = O-phospho-L-threonyl-[protein] + ADP + H(+)</text>
        <dbReference type="Rhea" id="RHEA:46608"/>
        <dbReference type="Rhea" id="RHEA-COMP:11060"/>
        <dbReference type="Rhea" id="RHEA-COMP:11605"/>
        <dbReference type="ChEBI" id="CHEBI:15378"/>
        <dbReference type="ChEBI" id="CHEBI:30013"/>
        <dbReference type="ChEBI" id="CHEBI:30616"/>
        <dbReference type="ChEBI" id="CHEBI:61977"/>
        <dbReference type="ChEBI" id="CHEBI:456216"/>
        <dbReference type="EC" id="2.7.11.1"/>
    </reaction>
</comment>
<gene>
    <name evidence="24" type="ORF">FSB_LOCUS40381</name>
</gene>
<dbReference type="FunFam" id="3.30.200.20:FF:000195">
    <property type="entry name" value="G-type lectin S-receptor-like serine/threonine-protein kinase"/>
    <property type="match status" value="1"/>
</dbReference>
<dbReference type="InterPro" id="IPR000742">
    <property type="entry name" value="EGF"/>
</dbReference>
<dbReference type="SMART" id="SM00473">
    <property type="entry name" value="PAN_AP"/>
    <property type="match status" value="1"/>
</dbReference>
<dbReference type="InterPro" id="IPR001245">
    <property type="entry name" value="Ser-Thr/Tyr_kinase_cat_dom"/>
</dbReference>
<dbReference type="PANTHER" id="PTHR32444:SF234">
    <property type="entry name" value="RECEPTOR-LIKE SERINE_THREONINE-PROTEIN KINASE"/>
    <property type="match status" value="1"/>
</dbReference>
<evidence type="ECO:0000256" key="4">
    <source>
        <dbReference type="ARBA" id="ARBA00022692"/>
    </source>
</evidence>
<evidence type="ECO:0000259" key="23">
    <source>
        <dbReference type="PROSITE" id="PS50948"/>
    </source>
</evidence>
<dbReference type="AlphaFoldDB" id="A0A2N9HLN1"/>
<feature type="transmembrane region" description="Helical" evidence="18">
    <location>
        <begin position="435"/>
        <end position="457"/>
    </location>
</feature>
<dbReference type="Gene3D" id="2.90.10.10">
    <property type="entry name" value="Bulb-type lectin domain"/>
    <property type="match status" value="1"/>
</dbReference>
<dbReference type="PROSITE" id="PS50948">
    <property type="entry name" value="PAN"/>
    <property type="match status" value="1"/>
</dbReference>
<evidence type="ECO:0000256" key="16">
    <source>
        <dbReference type="PROSITE-ProRule" id="PRU00076"/>
    </source>
</evidence>
<keyword evidence="12" id="KW-0325">Glycoprotein</keyword>
<evidence type="ECO:0000259" key="20">
    <source>
        <dbReference type="PROSITE" id="PS50011"/>
    </source>
</evidence>
<evidence type="ECO:0000259" key="21">
    <source>
        <dbReference type="PROSITE" id="PS50026"/>
    </source>
</evidence>
<dbReference type="GO" id="GO:0048544">
    <property type="term" value="P:recognition of pollen"/>
    <property type="evidence" value="ECO:0007669"/>
    <property type="project" value="InterPro"/>
</dbReference>
<feature type="chain" id="PRO_5014679891" description="Receptor-like serine/threonine-protein kinase" evidence="19">
    <location>
        <begin position="24"/>
        <end position="820"/>
    </location>
</feature>
<sequence length="820" mass="92594">MGVLSFMFVIPNLLFFFFETTYGIDSITSTQSLADGNTLVSKDGNFELGFFSPGSSKNRYLGIWYKNIQDKTVVWVANRDSPINDSSGILMINSTASLVILSNNSVVWSTSSLKQAQTPLLQLLDTGNLVLTDEKSGNSEDYLWQSFDYPADTILPGIKHGWDLKRGLNRRLIAWKNWDDPSSGDFTFEMTLHNYPEAYLFQGKEKYFRTGPWNGFGFSGSPGLKPNPVFNFTFVYNQDEVYFMFTLKDKSLISRALPNQTNSMFQRFTWVEVEKSWKLYSSLPVDRCDGYGVCGAYGRCIITESPVCQCLNGFKPKSQQKWDSMDWSQGCVRNKPLNCQEIMTHGFVKFPNLKLPETTYTWVNKSMNLKECWEKCLSNCSCTAYTNSDIKEGIGCAIWFGDLLDIKQFPDGGQDLYIRMDPSELGTKNGHKEKIAVIVACFIVVVSGMLLGGYYIYKIRENLKGIMERIRTIVHSSNSKGPEEDMELPLFDLSTIARATDDFSLNNKLGEGGFGPVYKGVLEDGHEIAVKRLSRSSGQGPNEFKNEVILIAKLQHRNLVRLIGCCIEGEEQMLVYEYMPNRSLDSFIFDETKGRVLDWSKRYQIICGIARGLLYLHQDSRLRIVHRDLKASNILLDSEMNPKISDFGMARIFGGDETEGNTNRVVGTYGYMAPEYAFDGLYSTKSDVFSFGILLMEIISGKKSRGLYHQDHKVNLIGYAWTLWKEGKPLELMDASLEDSKSTSEVLRCIHVSLLCVQQRAEDRPSLSSVLLMLGSESELPQPKELGFFTEKGSHDAHSSSSKKELSSTNEITITALDPR</sequence>
<dbReference type="GO" id="GO:0016020">
    <property type="term" value="C:membrane"/>
    <property type="evidence" value="ECO:0007669"/>
    <property type="project" value="UniProtKB-SubCell"/>
</dbReference>
<evidence type="ECO:0000256" key="9">
    <source>
        <dbReference type="ARBA" id="ARBA00022989"/>
    </source>
</evidence>
<comment type="caution">
    <text evidence="16">Lacks conserved residue(s) required for the propagation of feature annotation.</text>
</comment>
<evidence type="ECO:0000256" key="7">
    <source>
        <dbReference type="ARBA" id="ARBA00022777"/>
    </source>
</evidence>
<dbReference type="PROSITE" id="PS50026">
    <property type="entry name" value="EGF_3"/>
    <property type="match status" value="1"/>
</dbReference>
<feature type="domain" description="Protein kinase" evidence="20">
    <location>
        <begin position="503"/>
        <end position="780"/>
    </location>
</feature>
<feature type="region of interest" description="Disordered" evidence="17">
    <location>
        <begin position="785"/>
        <end position="820"/>
    </location>
</feature>
<feature type="compositionally biased region" description="Basic and acidic residues" evidence="17">
    <location>
        <begin position="792"/>
        <end position="806"/>
    </location>
</feature>
<dbReference type="GO" id="GO:0004674">
    <property type="term" value="F:protein serine/threonine kinase activity"/>
    <property type="evidence" value="ECO:0007669"/>
    <property type="project" value="UniProtKB-KW"/>
</dbReference>
<dbReference type="PROSITE" id="PS50927">
    <property type="entry name" value="BULB_LECTIN"/>
    <property type="match status" value="1"/>
</dbReference>
<evidence type="ECO:0000256" key="8">
    <source>
        <dbReference type="ARBA" id="ARBA00022840"/>
    </source>
</evidence>
<evidence type="ECO:0000256" key="2">
    <source>
        <dbReference type="ARBA" id="ARBA00022527"/>
    </source>
</evidence>
<dbReference type="GO" id="GO:0106310">
    <property type="term" value="F:protein serine kinase activity"/>
    <property type="evidence" value="ECO:0007669"/>
    <property type="project" value="RHEA"/>
</dbReference>
<dbReference type="InterPro" id="IPR003609">
    <property type="entry name" value="Pan_app"/>
</dbReference>
<dbReference type="InterPro" id="IPR036426">
    <property type="entry name" value="Bulb-type_lectin_dom_sf"/>
</dbReference>
<name>A0A2N9HLN1_FAGSY</name>
<protein>
    <recommendedName>
        <fullName evidence="15">Receptor-like serine/threonine-protein kinase</fullName>
        <ecNumber evidence="15">2.7.11.1</ecNumber>
    </recommendedName>
</protein>
<evidence type="ECO:0000256" key="15">
    <source>
        <dbReference type="PIRNR" id="PIRNR000641"/>
    </source>
</evidence>
<dbReference type="Pfam" id="PF07714">
    <property type="entry name" value="PK_Tyr_Ser-Thr"/>
    <property type="match status" value="1"/>
</dbReference>
<dbReference type="InterPro" id="IPR011009">
    <property type="entry name" value="Kinase-like_dom_sf"/>
</dbReference>
<dbReference type="InterPro" id="IPR000719">
    <property type="entry name" value="Prot_kinase_dom"/>
</dbReference>
<feature type="domain" description="EGF-like" evidence="21">
    <location>
        <begin position="284"/>
        <end position="320"/>
    </location>
</feature>
<dbReference type="FunFam" id="2.90.10.10:FF:000001">
    <property type="entry name" value="G-type lectin S-receptor-like serine/threonine-protein kinase"/>
    <property type="match status" value="1"/>
</dbReference>
<feature type="domain" description="Apple" evidence="23">
    <location>
        <begin position="339"/>
        <end position="421"/>
    </location>
</feature>
<dbReference type="PROSITE" id="PS50011">
    <property type="entry name" value="PROTEIN_KINASE_DOM"/>
    <property type="match status" value="1"/>
</dbReference>
<evidence type="ECO:0000256" key="11">
    <source>
        <dbReference type="ARBA" id="ARBA00023157"/>
    </source>
</evidence>
<organism evidence="24">
    <name type="scientific">Fagus sylvatica</name>
    <name type="common">Beechnut</name>
    <dbReference type="NCBI Taxonomy" id="28930"/>
    <lineage>
        <taxon>Eukaryota</taxon>
        <taxon>Viridiplantae</taxon>
        <taxon>Streptophyta</taxon>
        <taxon>Embryophyta</taxon>
        <taxon>Tracheophyta</taxon>
        <taxon>Spermatophyta</taxon>
        <taxon>Magnoliopsida</taxon>
        <taxon>eudicotyledons</taxon>
        <taxon>Gunneridae</taxon>
        <taxon>Pentapetalae</taxon>
        <taxon>rosids</taxon>
        <taxon>fabids</taxon>
        <taxon>Fagales</taxon>
        <taxon>Fagaceae</taxon>
        <taxon>Fagus</taxon>
    </lineage>
</organism>
<comment type="similarity">
    <text evidence="15">Belongs to the protein kinase superfamily. Ser/Thr protein kinase family.</text>
</comment>
<keyword evidence="6 15" id="KW-0547">Nucleotide-binding</keyword>
<evidence type="ECO:0000259" key="22">
    <source>
        <dbReference type="PROSITE" id="PS50927"/>
    </source>
</evidence>
<keyword evidence="16" id="KW-0245">EGF-like domain</keyword>
<dbReference type="SMART" id="SM00108">
    <property type="entry name" value="B_lectin"/>
    <property type="match status" value="1"/>
</dbReference>
<keyword evidence="9 18" id="KW-1133">Transmembrane helix</keyword>
<accession>A0A2N9HLN1</accession>
<evidence type="ECO:0000256" key="3">
    <source>
        <dbReference type="ARBA" id="ARBA00022679"/>
    </source>
</evidence>
<evidence type="ECO:0000256" key="17">
    <source>
        <dbReference type="SAM" id="MobiDB-lite"/>
    </source>
</evidence>
<evidence type="ECO:0000256" key="12">
    <source>
        <dbReference type="ARBA" id="ARBA00023180"/>
    </source>
</evidence>
<keyword evidence="3 15" id="KW-0808">Transferase</keyword>
<evidence type="ECO:0000256" key="14">
    <source>
        <dbReference type="ARBA" id="ARBA00048679"/>
    </source>
</evidence>
<dbReference type="PIRSF" id="PIRSF000641">
    <property type="entry name" value="SRK"/>
    <property type="match status" value="1"/>
</dbReference>
<dbReference type="PANTHER" id="PTHR32444">
    <property type="entry name" value="BULB-TYPE LECTIN DOMAIN-CONTAINING PROTEIN"/>
    <property type="match status" value="1"/>
</dbReference>
<dbReference type="Pfam" id="PF08276">
    <property type="entry name" value="PAN_2"/>
    <property type="match status" value="1"/>
</dbReference>
<comment type="subcellular location">
    <subcellularLocation>
        <location evidence="1">Membrane</location>
        <topology evidence="1">Single-pass type I membrane protein</topology>
    </subcellularLocation>
</comment>
<keyword evidence="4 18" id="KW-0812">Transmembrane</keyword>
<evidence type="ECO:0000256" key="6">
    <source>
        <dbReference type="ARBA" id="ARBA00022741"/>
    </source>
</evidence>
<keyword evidence="10 18" id="KW-0472">Membrane</keyword>
<dbReference type="Gene3D" id="1.10.510.10">
    <property type="entry name" value="Transferase(Phosphotransferase) domain 1"/>
    <property type="match status" value="1"/>
</dbReference>
<comment type="catalytic activity">
    <reaction evidence="14 15">
        <text>L-seryl-[protein] + ATP = O-phospho-L-seryl-[protein] + ADP + H(+)</text>
        <dbReference type="Rhea" id="RHEA:17989"/>
        <dbReference type="Rhea" id="RHEA-COMP:9863"/>
        <dbReference type="Rhea" id="RHEA-COMP:11604"/>
        <dbReference type="ChEBI" id="CHEBI:15378"/>
        <dbReference type="ChEBI" id="CHEBI:29999"/>
        <dbReference type="ChEBI" id="CHEBI:30616"/>
        <dbReference type="ChEBI" id="CHEBI:83421"/>
        <dbReference type="ChEBI" id="CHEBI:456216"/>
        <dbReference type="EC" id="2.7.11.1"/>
    </reaction>
</comment>
<dbReference type="Pfam" id="PF01453">
    <property type="entry name" value="B_lectin"/>
    <property type="match status" value="1"/>
</dbReference>
<proteinExistence type="inferred from homology"/>
<dbReference type="CDD" id="cd00028">
    <property type="entry name" value="B_lectin"/>
    <property type="match status" value="1"/>
</dbReference>
<reference evidence="24" key="1">
    <citation type="submission" date="2018-02" db="EMBL/GenBank/DDBJ databases">
        <authorList>
            <person name="Cohen D.B."/>
            <person name="Kent A.D."/>
        </authorList>
    </citation>
    <scope>NUCLEOTIDE SEQUENCE</scope>
</reference>
<dbReference type="InterPro" id="IPR001480">
    <property type="entry name" value="Bulb-type_lectin_dom"/>
</dbReference>
<dbReference type="CDD" id="cd01098">
    <property type="entry name" value="PAN_AP_plant"/>
    <property type="match status" value="1"/>
</dbReference>
<evidence type="ECO:0000313" key="24">
    <source>
        <dbReference type="EMBL" id="SPD12499.1"/>
    </source>
</evidence>
<feature type="signal peptide" evidence="19">
    <location>
        <begin position="1"/>
        <end position="23"/>
    </location>
</feature>
<feature type="domain" description="Bulb-type lectin" evidence="22">
    <location>
        <begin position="24"/>
        <end position="144"/>
    </location>
</feature>
<evidence type="ECO:0000256" key="18">
    <source>
        <dbReference type="SAM" id="Phobius"/>
    </source>
</evidence>
<dbReference type="InterPro" id="IPR021820">
    <property type="entry name" value="S-locus_recpt_kinase_C"/>
</dbReference>
<dbReference type="FunFam" id="1.10.510.10:FF:000060">
    <property type="entry name" value="G-type lectin S-receptor-like serine/threonine-protein kinase"/>
    <property type="match status" value="1"/>
</dbReference>
<dbReference type="SMART" id="SM00220">
    <property type="entry name" value="S_TKc"/>
    <property type="match status" value="1"/>
</dbReference>
<dbReference type="InterPro" id="IPR000858">
    <property type="entry name" value="S_locus_glycoprot_dom"/>
</dbReference>
<dbReference type="CDD" id="cd14066">
    <property type="entry name" value="STKc_IRAK"/>
    <property type="match status" value="1"/>
</dbReference>
<dbReference type="InterPro" id="IPR008271">
    <property type="entry name" value="Ser/Thr_kinase_AS"/>
</dbReference>
<evidence type="ECO:0000256" key="5">
    <source>
        <dbReference type="ARBA" id="ARBA00022729"/>
    </source>
</evidence>
<dbReference type="Gene3D" id="3.30.200.20">
    <property type="entry name" value="Phosphorylase Kinase, domain 1"/>
    <property type="match status" value="1"/>
</dbReference>
<keyword evidence="2 15" id="KW-0723">Serine/threonine-protein kinase</keyword>
<dbReference type="PROSITE" id="PS00108">
    <property type="entry name" value="PROTEIN_KINASE_ST"/>
    <property type="match status" value="1"/>
</dbReference>
<dbReference type="EC" id="2.7.11.1" evidence="15"/>
<dbReference type="SUPFAM" id="SSF51110">
    <property type="entry name" value="alpha-D-mannose-specific plant lectins"/>
    <property type="match status" value="1"/>
</dbReference>
<evidence type="ECO:0000256" key="19">
    <source>
        <dbReference type="SAM" id="SignalP"/>
    </source>
</evidence>
<evidence type="ECO:0000256" key="10">
    <source>
        <dbReference type="ARBA" id="ARBA00023136"/>
    </source>
</evidence>
<dbReference type="SUPFAM" id="SSF56112">
    <property type="entry name" value="Protein kinase-like (PK-like)"/>
    <property type="match status" value="1"/>
</dbReference>
<dbReference type="EMBL" id="OIVN01003624">
    <property type="protein sequence ID" value="SPD12499.1"/>
    <property type="molecule type" value="Genomic_DNA"/>
</dbReference>
<keyword evidence="11" id="KW-1015">Disulfide bond</keyword>
<dbReference type="GO" id="GO:0005524">
    <property type="term" value="F:ATP binding"/>
    <property type="evidence" value="ECO:0007669"/>
    <property type="project" value="UniProtKB-KW"/>
</dbReference>
<dbReference type="Pfam" id="PF00954">
    <property type="entry name" value="S_locus_glycop"/>
    <property type="match status" value="1"/>
</dbReference>
<keyword evidence="7 15" id="KW-0418">Kinase</keyword>
<keyword evidence="5 19" id="KW-0732">Signal</keyword>
<keyword evidence="8 15" id="KW-0067">ATP-binding</keyword>
<evidence type="ECO:0000256" key="1">
    <source>
        <dbReference type="ARBA" id="ARBA00004479"/>
    </source>
</evidence>
<dbReference type="Pfam" id="PF11883">
    <property type="entry name" value="DUF3403"/>
    <property type="match status" value="1"/>
</dbReference>
<dbReference type="InterPro" id="IPR024171">
    <property type="entry name" value="SRK-like_kinase"/>
</dbReference>
<evidence type="ECO:0000256" key="13">
    <source>
        <dbReference type="ARBA" id="ARBA00047899"/>
    </source>
</evidence>